<feature type="transmembrane region" description="Helical" evidence="1">
    <location>
        <begin position="132"/>
        <end position="152"/>
    </location>
</feature>
<reference evidence="3 4" key="1">
    <citation type="submission" date="2019-04" db="EMBL/GenBank/DDBJ databases">
        <title>Aspergillus burnettii sp. nov., novel species from soil in southeast Queensland.</title>
        <authorList>
            <person name="Gilchrist C.L.M."/>
            <person name="Pitt J.I."/>
            <person name="Lange L."/>
            <person name="Lacey H.J."/>
            <person name="Vuong D."/>
            <person name="Midgley D.J."/>
            <person name="Greenfield P."/>
            <person name="Bradbury M."/>
            <person name="Lacey E."/>
            <person name="Busk P.K."/>
            <person name="Pilgaard B."/>
            <person name="Chooi Y.H."/>
            <person name="Piggott A.M."/>
        </authorList>
    </citation>
    <scope>NUCLEOTIDE SEQUENCE [LARGE SCALE GENOMIC DNA]</scope>
    <source>
        <strain evidence="3 4">FRR 5400</strain>
    </source>
</reference>
<organism evidence="3 4">
    <name type="scientific">Petromyces alliaceus</name>
    <name type="common">Aspergillus alliaceus</name>
    <dbReference type="NCBI Taxonomy" id="209559"/>
    <lineage>
        <taxon>Eukaryota</taxon>
        <taxon>Fungi</taxon>
        <taxon>Dikarya</taxon>
        <taxon>Ascomycota</taxon>
        <taxon>Pezizomycotina</taxon>
        <taxon>Eurotiomycetes</taxon>
        <taxon>Eurotiomycetidae</taxon>
        <taxon>Eurotiales</taxon>
        <taxon>Aspergillaceae</taxon>
        <taxon>Aspergillus</taxon>
        <taxon>Aspergillus subgen. Circumdati</taxon>
    </lineage>
</organism>
<keyword evidence="1" id="KW-0472">Membrane</keyword>
<evidence type="ECO:0000256" key="2">
    <source>
        <dbReference type="SAM" id="SignalP"/>
    </source>
</evidence>
<keyword evidence="1" id="KW-1133">Transmembrane helix</keyword>
<name>A0A8H6E8K2_PETAA</name>
<feature type="signal peptide" evidence="2">
    <location>
        <begin position="1"/>
        <end position="26"/>
    </location>
</feature>
<evidence type="ECO:0000256" key="1">
    <source>
        <dbReference type="SAM" id="Phobius"/>
    </source>
</evidence>
<protein>
    <submittedName>
        <fullName evidence="3">Uncharacterized protein</fullName>
    </submittedName>
</protein>
<keyword evidence="1" id="KW-0812">Transmembrane</keyword>
<gene>
    <name evidence="3" type="ORF">ETB97_012298</name>
</gene>
<dbReference type="AlphaFoldDB" id="A0A8H6E8K2"/>
<evidence type="ECO:0000313" key="3">
    <source>
        <dbReference type="EMBL" id="KAF5861975.1"/>
    </source>
</evidence>
<keyword evidence="4" id="KW-1185">Reference proteome</keyword>
<proteinExistence type="predicted"/>
<dbReference type="Proteomes" id="UP000541154">
    <property type="component" value="Unassembled WGS sequence"/>
</dbReference>
<keyword evidence="2" id="KW-0732">Signal</keyword>
<comment type="caution">
    <text evidence="3">The sequence shown here is derived from an EMBL/GenBank/DDBJ whole genome shotgun (WGS) entry which is preliminary data.</text>
</comment>
<dbReference type="EMBL" id="SPNV01000085">
    <property type="protein sequence ID" value="KAF5861975.1"/>
    <property type="molecule type" value="Genomic_DNA"/>
</dbReference>
<sequence>MSSVTLLSMGRIAGGFLFLLAPKLDASTFFLPYEPSTAVFSNLVASRDIVIGTLLYTAQEPSGIKNLVSCLSMKPSFFPSVTFWSHLFLIPSAEGRPNRDLKRALMAGIAVDAAELVTNFVCFMNGSLSAEGFRALGGGTLVCLGIGVYNYLNLA</sequence>
<accession>A0A8H6E8K2</accession>
<evidence type="ECO:0000313" key="4">
    <source>
        <dbReference type="Proteomes" id="UP000541154"/>
    </source>
</evidence>
<feature type="chain" id="PRO_5034178661" evidence="2">
    <location>
        <begin position="27"/>
        <end position="155"/>
    </location>
</feature>